<reference evidence="2" key="1">
    <citation type="submission" date="2020-06" db="EMBL/GenBank/DDBJ databases">
        <title>Whole Genome Sequence of Bradyrhizobium sp. Strain 66S1MB.</title>
        <authorList>
            <person name="Bromfield E."/>
            <person name="Cloutier S."/>
        </authorList>
    </citation>
    <scope>NUCLEOTIDE SEQUENCE</scope>
    <source>
        <strain evidence="2">66S1MB</strain>
    </source>
</reference>
<evidence type="ECO:0000313" key="2">
    <source>
        <dbReference type="EMBL" id="NVL10452.1"/>
    </source>
</evidence>
<keyword evidence="1" id="KW-1133">Transmembrane helix</keyword>
<evidence type="ECO:0000256" key="1">
    <source>
        <dbReference type="SAM" id="Phobius"/>
    </source>
</evidence>
<comment type="caution">
    <text evidence="2">The sequence shown here is derived from an EMBL/GenBank/DDBJ whole genome shotgun (WGS) entry which is preliminary data.</text>
</comment>
<dbReference type="AlphaFoldDB" id="A0A974AD16"/>
<sequence length="151" mass="16148">MDRQAGAAAKSKSRSLTWWAYALIVIFCGCLITGVLVLFGLSASWCLLSRVARCFSVQHDTLDVALLGLKIWSMPAIFVATLVAAVGQIRGGVVWWNVLIAAALSMLMSSVVISGSAELTAFPVLLATTLVLFVGVQLSRLISNRFSGYPI</sequence>
<dbReference type="EMBL" id="JABWSX010000001">
    <property type="protein sequence ID" value="NVL10452.1"/>
    <property type="molecule type" value="Genomic_DNA"/>
</dbReference>
<feature type="transmembrane region" description="Helical" evidence="1">
    <location>
        <begin position="93"/>
        <end position="113"/>
    </location>
</feature>
<feature type="transmembrane region" description="Helical" evidence="1">
    <location>
        <begin position="20"/>
        <end position="45"/>
    </location>
</feature>
<accession>A0A974AD16</accession>
<keyword evidence="1" id="KW-0812">Transmembrane</keyword>
<organism evidence="2">
    <name type="scientific">Bradyrhizobium quebecense</name>
    <dbReference type="NCBI Taxonomy" id="2748629"/>
    <lineage>
        <taxon>Bacteria</taxon>
        <taxon>Pseudomonadati</taxon>
        <taxon>Pseudomonadota</taxon>
        <taxon>Alphaproteobacteria</taxon>
        <taxon>Hyphomicrobiales</taxon>
        <taxon>Nitrobacteraceae</taxon>
        <taxon>Bradyrhizobium</taxon>
    </lineage>
</organism>
<name>A0A974AD16_9BRAD</name>
<dbReference type="PROSITE" id="PS51257">
    <property type="entry name" value="PROKAR_LIPOPROTEIN"/>
    <property type="match status" value="1"/>
</dbReference>
<dbReference type="RefSeq" id="WP_176533596.1">
    <property type="nucleotide sequence ID" value="NZ_CP088022.1"/>
</dbReference>
<proteinExistence type="predicted"/>
<feature type="transmembrane region" description="Helical" evidence="1">
    <location>
        <begin position="65"/>
        <end position="86"/>
    </location>
</feature>
<protein>
    <submittedName>
        <fullName evidence="2">Uncharacterized protein</fullName>
    </submittedName>
</protein>
<gene>
    <name evidence="2" type="ORF">HU230_33335</name>
</gene>
<feature type="transmembrane region" description="Helical" evidence="1">
    <location>
        <begin position="119"/>
        <end position="138"/>
    </location>
</feature>
<keyword evidence="1" id="KW-0472">Membrane</keyword>